<dbReference type="InterPro" id="IPR050624">
    <property type="entry name" value="HTH-type_Tx_Regulator"/>
</dbReference>
<evidence type="ECO:0000256" key="1">
    <source>
        <dbReference type="ARBA" id="ARBA00023125"/>
    </source>
</evidence>
<dbReference type="RefSeq" id="WP_000665241.1">
    <property type="nucleotide sequence ID" value="NZ_AP019542.1"/>
</dbReference>
<dbReference type="Proteomes" id="UP000265645">
    <property type="component" value="Unassembled WGS sequence"/>
</dbReference>
<dbReference type="SUPFAM" id="SSF46689">
    <property type="entry name" value="Homeodomain-like"/>
    <property type="match status" value="1"/>
</dbReference>
<feature type="domain" description="HTH tetR-type" evidence="3">
    <location>
        <begin position="9"/>
        <end position="69"/>
    </location>
</feature>
<sequence>MKETDLRVIKTKKALSSSLLQLLEQQLFQTITVNQICDNALVHRTTFYKHFYDKYDLLEYLFNQLTKDYFARDISDRLNHPFQTMSDTINNKEEDLREIAEFQEEDAEFNKVLKNVCIKIMHNDIKNNRDRIDIDSDIPDNLIFYIYDSLIEGFIHWIKDEKIDWPGEDIDNIFHRLINIKIK</sequence>
<evidence type="ECO:0000313" key="5">
    <source>
        <dbReference type="Proteomes" id="UP000265645"/>
    </source>
</evidence>
<accession>A0A9P2YZ53</accession>
<protein>
    <recommendedName>
        <fullName evidence="3">HTH tetR-type domain-containing protein</fullName>
    </recommendedName>
</protein>
<dbReference type="GO" id="GO:0003677">
    <property type="term" value="F:DNA binding"/>
    <property type="evidence" value="ECO:0007669"/>
    <property type="project" value="UniProtKB-UniRule"/>
</dbReference>
<evidence type="ECO:0000313" key="4">
    <source>
        <dbReference type="EMBL" id="GBV20924.1"/>
    </source>
</evidence>
<dbReference type="PANTHER" id="PTHR43479">
    <property type="entry name" value="ACREF/ENVCD OPERON REPRESSOR-RELATED"/>
    <property type="match status" value="1"/>
</dbReference>
<dbReference type="PROSITE" id="PS50977">
    <property type="entry name" value="HTH_TETR_2"/>
    <property type="match status" value="1"/>
</dbReference>
<dbReference type="EMBL" id="BDVT01000009">
    <property type="protein sequence ID" value="GBV20924.1"/>
    <property type="molecule type" value="Genomic_DNA"/>
</dbReference>
<keyword evidence="1 2" id="KW-0238">DNA-binding</keyword>
<feature type="DNA-binding region" description="H-T-H motif" evidence="2">
    <location>
        <begin position="32"/>
        <end position="51"/>
    </location>
</feature>
<evidence type="ECO:0000259" key="3">
    <source>
        <dbReference type="PROSITE" id="PS50977"/>
    </source>
</evidence>
<reference evidence="5" key="1">
    <citation type="submission" date="2017-08" db="EMBL/GenBank/DDBJ databases">
        <title>Protection against atopic dermatitis through acquisition of Staphylococcus quorum-sensing agr mutations in the skin.</title>
        <authorList>
            <person name="Nakamura Y."/>
            <person name="Takahashi H."/>
            <person name="Takaya A."/>
            <person name="Inoue Y."/>
            <person name="Katayama Y."/>
            <person name="Kusuya Y."/>
            <person name="Shoji T."/>
            <person name="Takada S."/>
            <person name="Nakagawa S."/>
            <person name="Oguma R."/>
            <person name="Ozawa N."/>
            <person name="Yamaide F."/>
            <person name="Suzuki S."/>
            <person name="Villaruz A."/>
            <person name="Otto M."/>
            <person name="Matsue H."/>
            <person name="Nunez G."/>
            <person name="Shimojo N."/>
        </authorList>
    </citation>
    <scope>NUCLEOTIDE SEQUENCE [LARGE SCALE GENOMIC DNA]</scope>
    <source>
        <strain evidence="5">M1K003</strain>
    </source>
</reference>
<dbReference type="Gene3D" id="1.10.357.10">
    <property type="entry name" value="Tetracycline Repressor, domain 2"/>
    <property type="match status" value="1"/>
</dbReference>
<dbReference type="InterPro" id="IPR001647">
    <property type="entry name" value="HTH_TetR"/>
</dbReference>
<comment type="caution">
    <text evidence="4">The sequence shown here is derived from an EMBL/GenBank/DDBJ whole genome shotgun (WGS) entry which is preliminary data.</text>
</comment>
<dbReference type="PANTHER" id="PTHR43479:SF16">
    <property type="entry name" value="HTH TETR-TYPE DOMAIN-CONTAINING PROTEIN"/>
    <property type="match status" value="1"/>
</dbReference>
<proteinExistence type="predicted"/>
<dbReference type="InterPro" id="IPR009057">
    <property type="entry name" value="Homeodomain-like_sf"/>
</dbReference>
<name>A0A9P2YZ53_STAAU</name>
<organism evidence="4 5">
    <name type="scientific">Staphylococcus aureus</name>
    <dbReference type="NCBI Taxonomy" id="1280"/>
    <lineage>
        <taxon>Bacteria</taxon>
        <taxon>Bacillati</taxon>
        <taxon>Bacillota</taxon>
        <taxon>Bacilli</taxon>
        <taxon>Bacillales</taxon>
        <taxon>Staphylococcaceae</taxon>
        <taxon>Staphylococcus</taxon>
    </lineage>
</organism>
<dbReference type="AlphaFoldDB" id="A0A9P2YZ53"/>
<gene>
    <name evidence="4" type="ORF">M1K003_1924</name>
</gene>
<evidence type="ECO:0000256" key="2">
    <source>
        <dbReference type="PROSITE-ProRule" id="PRU00335"/>
    </source>
</evidence>